<evidence type="ECO:0000313" key="1">
    <source>
        <dbReference type="EMBL" id="KXX66453.1"/>
    </source>
</evidence>
<gene>
    <name evidence="1" type="ORF">AY586_00610</name>
</gene>
<keyword evidence="2" id="KW-1185">Reference proteome</keyword>
<proteinExistence type="predicted"/>
<dbReference type="EMBL" id="LSYU01000001">
    <property type="protein sequence ID" value="KXX66453.1"/>
    <property type="molecule type" value="Genomic_DNA"/>
</dbReference>
<protein>
    <recommendedName>
        <fullName evidence="3">Nucleotide-diphospho-sugar transferase</fullName>
    </recommendedName>
</protein>
<dbReference type="Proteomes" id="UP000075766">
    <property type="component" value="Unassembled WGS sequence"/>
</dbReference>
<dbReference type="Pfam" id="PF20102">
    <property type="entry name" value="DUF6492"/>
    <property type="match status" value="1"/>
</dbReference>
<evidence type="ECO:0008006" key="3">
    <source>
        <dbReference type="Google" id="ProtNLM"/>
    </source>
</evidence>
<accession>A0ABR5VQB6</accession>
<evidence type="ECO:0000313" key="2">
    <source>
        <dbReference type="Proteomes" id="UP000075766"/>
    </source>
</evidence>
<comment type="caution">
    <text evidence="1">The sequence shown here is derived from an EMBL/GenBank/DDBJ whole genome shotgun (WGS) entry which is preliminary data.</text>
</comment>
<reference evidence="1 2" key="1">
    <citation type="submission" date="2016-02" db="EMBL/GenBank/DDBJ databases">
        <title>Genome sequence of Marichromatium gracile YL-28, a purple sulfur bacterium.</title>
        <authorList>
            <person name="Zhao C."/>
            <person name="Hong X."/>
            <person name="Chen S."/>
            <person name="Yang S."/>
        </authorList>
    </citation>
    <scope>NUCLEOTIDE SEQUENCE [LARGE SCALE GENOMIC DNA]</scope>
    <source>
        <strain evidence="1 2">YL28</strain>
    </source>
</reference>
<organism evidence="1 2">
    <name type="scientific">Marichromatium gracile</name>
    <name type="common">Chromatium gracile</name>
    <dbReference type="NCBI Taxonomy" id="1048"/>
    <lineage>
        <taxon>Bacteria</taxon>
        <taxon>Pseudomonadati</taxon>
        <taxon>Pseudomonadota</taxon>
        <taxon>Gammaproteobacteria</taxon>
        <taxon>Chromatiales</taxon>
        <taxon>Chromatiaceae</taxon>
        <taxon>Marichromatium</taxon>
    </lineage>
</organism>
<sequence>MRRDMSRIALITPSYAPDFDRCRILCDSVERFLCGHDEHLIIVDRQDRALFSRLVTARTRLLLKEEILPGWLHKIPFSRKWWLNLHGLPVRGWILQQIVKLSVAEAIDADLFVFADSDVVFIRPFDCADVLDAQGRARLYAGPRKPEDIADPRHRAWYRFAGKLFGLSGEGFQQHDYISQLVVWRRDTLEQLTSRIAAQAGRSWQRVLANTLDFSEYELYGIFAEHVLGAHSGHFLTDTELSYCSWHHPISSREDLLGFLRDIPDRYPAVLIQSNLGMEPADYARILGQLE</sequence>
<name>A0ABR5VQB6_MARGR</name>
<dbReference type="InterPro" id="IPR045499">
    <property type="entry name" value="DUF6492"/>
</dbReference>